<dbReference type="SUPFAM" id="SSF53067">
    <property type="entry name" value="Actin-like ATPase domain"/>
    <property type="match status" value="2"/>
</dbReference>
<proteinExistence type="inferred from homology"/>
<evidence type="ECO:0000256" key="2">
    <source>
        <dbReference type="ARBA" id="ARBA00022741"/>
    </source>
</evidence>
<dbReference type="PANTHER" id="PTHR42749:SF1">
    <property type="entry name" value="CELL SHAPE-DETERMINING PROTEIN MREB"/>
    <property type="match status" value="1"/>
</dbReference>
<dbReference type="PROSITE" id="PS00297">
    <property type="entry name" value="HSP70_1"/>
    <property type="match status" value="1"/>
</dbReference>
<dbReference type="Proteomes" id="UP000885797">
    <property type="component" value="Unassembled WGS sequence"/>
</dbReference>
<dbReference type="InterPro" id="IPR043129">
    <property type="entry name" value="ATPase_NBD"/>
</dbReference>
<dbReference type="CDD" id="cd10170">
    <property type="entry name" value="ASKHA_NBD_HSP70"/>
    <property type="match status" value="1"/>
</dbReference>
<dbReference type="EMBL" id="DRND01000383">
    <property type="protein sequence ID" value="HFC47187.1"/>
    <property type="molecule type" value="Genomic_DNA"/>
</dbReference>
<dbReference type="GO" id="GO:0005524">
    <property type="term" value="F:ATP binding"/>
    <property type="evidence" value="ECO:0007669"/>
    <property type="project" value="UniProtKB-KW"/>
</dbReference>
<keyword evidence="3" id="KW-0067">ATP-binding</keyword>
<feature type="non-terminal residue" evidence="4">
    <location>
        <position position="330"/>
    </location>
</feature>
<sequence>MSQERFVPPIGIDLGTTNCVLAYGNEEKEIKVFPCPQLVALGEVGVRELLPSFIYFPTKAERETGDLRLPWDPIGERVVGEFARKRGAETKGRLVYSSKSWLSFSAVDRTKPILPQDGAEDCPKISPVVAAATYLRHLRSGWNYEHGKDLGQLSEIPVTVTIPASFDAVARDLTMQAARSAGLEDVTLLEEPQAAFYAWLYHNREEWDSLIGPGDTVLVVDIGGGTTDFSLIQVKAEEKELGLERIAVGRHLLLGGDNMDLALTELVLSEMPEAQRSFSRRQYNLVVQNVRSAKEALLADPNLEEAAFSIPGPGRGLVGGTIRCVIKRDT</sequence>
<name>A0A7V2WT25_9BACT</name>
<protein>
    <submittedName>
        <fullName evidence="4">Hsp70 family protein</fullName>
    </submittedName>
</protein>
<dbReference type="InterPro" id="IPR013126">
    <property type="entry name" value="Hsp_70_fam"/>
</dbReference>
<dbReference type="GO" id="GO:0140662">
    <property type="term" value="F:ATP-dependent protein folding chaperone"/>
    <property type="evidence" value="ECO:0007669"/>
    <property type="project" value="InterPro"/>
</dbReference>
<comment type="similarity">
    <text evidence="1">Belongs to the heat shock protein 70 family.</text>
</comment>
<organism evidence="4">
    <name type="scientific">Dissulfuribacter thermophilus</name>
    <dbReference type="NCBI Taxonomy" id="1156395"/>
    <lineage>
        <taxon>Bacteria</taxon>
        <taxon>Pseudomonadati</taxon>
        <taxon>Thermodesulfobacteriota</taxon>
        <taxon>Dissulfuribacteria</taxon>
        <taxon>Dissulfuribacterales</taxon>
        <taxon>Dissulfuribacteraceae</taxon>
        <taxon>Dissulfuribacter</taxon>
    </lineage>
</organism>
<dbReference type="Gene3D" id="3.30.420.40">
    <property type="match status" value="2"/>
</dbReference>
<gene>
    <name evidence="4" type="ORF">ENJ63_04820</name>
</gene>
<keyword evidence="2" id="KW-0547">Nucleotide-binding</keyword>
<dbReference type="PANTHER" id="PTHR42749">
    <property type="entry name" value="CELL SHAPE-DETERMINING PROTEIN MREB"/>
    <property type="match status" value="1"/>
</dbReference>
<evidence type="ECO:0000256" key="3">
    <source>
        <dbReference type="ARBA" id="ARBA00022840"/>
    </source>
</evidence>
<comment type="caution">
    <text evidence="4">The sequence shown here is derived from an EMBL/GenBank/DDBJ whole genome shotgun (WGS) entry which is preliminary data.</text>
</comment>
<dbReference type="Pfam" id="PF00012">
    <property type="entry name" value="HSP70"/>
    <property type="match status" value="1"/>
</dbReference>
<dbReference type="PROSITE" id="PS00329">
    <property type="entry name" value="HSP70_2"/>
    <property type="match status" value="1"/>
</dbReference>
<reference evidence="4" key="1">
    <citation type="journal article" date="2020" name="mSystems">
        <title>Genome- and Community-Level Interaction Insights into Carbon Utilization and Element Cycling Functions of Hydrothermarchaeota in Hydrothermal Sediment.</title>
        <authorList>
            <person name="Zhou Z."/>
            <person name="Liu Y."/>
            <person name="Xu W."/>
            <person name="Pan J."/>
            <person name="Luo Z.H."/>
            <person name="Li M."/>
        </authorList>
    </citation>
    <scope>NUCLEOTIDE SEQUENCE [LARGE SCALE GENOMIC DNA]</scope>
    <source>
        <strain evidence="4">HyVt-503</strain>
    </source>
</reference>
<dbReference type="AlphaFoldDB" id="A0A7V2WT25"/>
<accession>A0A7V2WT25</accession>
<dbReference type="InterPro" id="IPR018181">
    <property type="entry name" value="Heat_shock_70_CS"/>
</dbReference>
<evidence type="ECO:0000313" key="4">
    <source>
        <dbReference type="EMBL" id="HFC47187.1"/>
    </source>
</evidence>
<dbReference type="PRINTS" id="PR00301">
    <property type="entry name" value="HEATSHOCK70"/>
</dbReference>
<evidence type="ECO:0000256" key="1">
    <source>
        <dbReference type="ARBA" id="ARBA00007381"/>
    </source>
</evidence>